<dbReference type="Proteomes" id="UP000465304">
    <property type="component" value="Unassembled WGS sequence"/>
</dbReference>
<evidence type="ECO:0000313" key="3">
    <source>
        <dbReference type="Proteomes" id="UP000465304"/>
    </source>
</evidence>
<protein>
    <submittedName>
        <fullName evidence="2">Uncharacterized protein</fullName>
    </submittedName>
</protein>
<gene>
    <name evidence="2" type="ORF">MHIP_36230</name>
</gene>
<sequence>MSDDNSGLDGADSNELDQPDTVPVETVNGAAESQPDDKADGSGSDTFPREYVEELRKESAGFREHVKAAEQRAETLARRLHRELVTATARLENPDDLAFDAGHLDDDSKLSAALDALLSDRPYMAKRVVKGDAGQGARGGAETGVSLLRLLKSAR</sequence>
<evidence type="ECO:0000256" key="1">
    <source>
        <dbReference type="SAM" id="MobiDB-lite"/>
    </source>
</evidence>
<comment type="caution">
    <text evidence="2">The sequence shown here is derived from an EMBL/GenBank/DDBJ whole genome shotgun (WGS) entry which is preliminary data.</text>
</comment>
<feature type="region of interest" description="Disordered" evidence="1">
    <location>
        <begin position="1"/>
        <end position="50"/>
    </location>
</feature>
<evidence type="ECO:0000313" key="2">
    <source>
        <dbReference type="EMBL" id="GFH03140.1"/>
    </source>
</evidence>
<dbReference type="RefSeq" id="WP_163890590.1">
    <property type="nucleotide sequence ID" value="NZ_BLLB01000002.1"/>
</dbReference>
<proteinExistence type="predicted"/>
<dbReference type="EMBL" id="BLLB01000002">
    <property type="protein sequence ID" value="GFH03140.1"/>
    <property type="molecule type" value="Genomic_DNA"/>
</dbReference>
<reference evidence="2 3" key="1">
    <citation type="journal article" date="2019" name="Emerg. Microbes Infect.">
        <title>Comprehensive subspecies identification of 175 nontuberculous mycobacteria species based on 7547 genomic profiles.</title>
        <authorList>
            <person name="Matsumoto Y."/>
            <person name="Kinjo T."/>
            <person name="Motooka D."/>
            <person name="Nabeya D."/>
            <person name="Jung N."/>
            <person name="Uechi K."/>
            <person name="Horii T."/>
            <person name="Iida T."/>
            <person name="Fujita J."/>
            <person name="Nakamura S."/>
        </authorList>
    </citation>
    <scope>NUCLEOTIDE SEQUENCE [LARGE SCALE GENOMIC DNA]</scope>
    <source>
        <strain evidence="2 3">JCM 30996</strain>
    </source>
</reference>
<name>A0A7I9ZQ19_9MYCO</name>
<organism evidence="2 3">
    <name type="scientific">Mycolicibacterium hippocampi</name>
    <dbReference type="NCBI Taxonomy" id="659824"/>
    <lineage>
        <taxon>Bacteria</taxon>
        <taxon>Bacillati</taxon>
        <taxon>Actinomycetota</taxon>
        <taxon>Actinomycetes</taxon>
        <taxon>Mycobacteriales</taxon>
        <taxon>Mycobacteriaceae</taxon>
        <taxon>Mycolicibacterium</taxon>
    </lineage>
</organism>
<dbReference type="AlphaFoldDB" id="A0A7I9ZQ19"/>
<accession>A0A7I9ZQ19</accession>
<keyword evidence="3" id="KW-1185">Reference proteome</keyword>